<accession>A0AAW9QD32</accession>
<proteinExistence type="predicted"/>
<dbReference type="Proteomes" id="UP001336250">
    <property type="component" value="Unassembled WGS sequence"/>
</dbReference>
<organism evidence="2 3">
    <name type="scientific">Aquincola agrisoli</name>
    <dbReference type="NCBI Taxonomy" id="3119538"/>
    <lineage>
        <taxon>Bacteria</taxon>
        <taxon>Pseudomonadati</taxon>
        <taxon>Pseudomonadota</taxon>
        <taxon>Betaproteobacteria</taxon>
        <taxon>Burkholderiales</taxon>
        <taxon>Sphaerotilaceae</taxon>
        <taxon>Aquincola</taxon>
    </lineage>
</organism>
<protein>
    <submittedName>
        <fullName evidence="2">Uncharacterized protein</fullName>
    </submittedName>
</protein>
<dbReference type="EMBL" id="JAZIBG010000019">
    <property type="protein sequence ID" value="MEF7613634.1"/>
    <property type="molecule type" value="Genomic_DNA"/>
</dbReference>
<sequence length="130" mass="13824">MSDSLGAHLPAKLPRQTFELAEFDPFVGAQPPAPSAAASVKTIAVAEAPPPPPSPPPARYRYLGQMTDPSGAQRMFLGKDDTMVPIEPGTALDDGYVVDAVETDAIRLRHPPTGTQISITVPPPEEEARR</sequence>
<comment type="caution">
    <text evidence="2">The sequence shown here is derived from an EMBL/GenBank/DDBJ whole genome shotgun (WGS) entry which is preliminary data.</text>
</comment>
<name>A0AAW9QD32_9BURK</name>
<feature type="region of interest" description="Disordered" evidence="1">
    <location>
        <begin position="110"/>
        <end position="130"/>
    </location>
</feature>
<evidence type="ECO:0000313" key="3">
    <source>
        <dbReference type="Proteomes" id="UP001336250"/>
    </source>
</evidence>
<gene>
    <name evidence="2" type="ORF">V4F39_06900</name>
</gene>
<evidence type="ECO:0000256" key="1">
    <source>
        <dbReference type="SAM" id="MobiDB-lite"/>
    </source>
</evidence>
<evidence type="ECO:0000313" key="2">
    <source>
        <dbReference type="EMBL" id="MEF7613634.1"/>
    </source>
</evidence>
<reference evidence="2 3" key="1">
    <citation type="submission" date="2024-02" db="EMBL/GenBank/DDBJ databases">
        <title>Genome sequence of Aquincola sp. MAHUQ-54.</title>
        <authorList>
            <person name="Huq M.A."/>
        </authorList>
    </citation>
    <scope>NUCLEOTIDE SEQUENCE [LARGE SCALE GENOMIC DNA]</scope>
    <source>
        <strain evidence="2 3">MAHUQ-54</strain>
    </source>
</reference>
<dbReference type="AlphaFoldDB" id="A0AAW9QD32"/>
<keyword evidence="3" id="KW-1185">Reference proteome</keyword>